<accession>A0A1I6MNN9</accession>
<sequence>MAVAAGIGRHTPGAKALVLGGPVRPKAQALEYLEARETARAGHGIGWVGSALATGGFGFEFGGSKSGKGGAEAKDGGGVDLGDAGLYYAQGQANLLHG</sequence>
<dbReference type="AlphaFoldDB" id="A0A1I6MNN9"/>
<dbReference type="Proteomes" id="UP000199024">
    <property type="component" value="Unassembled WGS sequence"/>
</dbReference>
<proteinExistence type="predicted"/>
<keyword evidence="2" id="KW-1185">Reference proteome</keyword>
<gene>
    <name evidence="1" type="ORF">SAMN05421771_3111</name>
</gene>
<name>A0A1I6MNN9_9BACT</name>
<organism evidence="1 2">
    <name type="scientific">Granulicella pectinivorans</name>
    <dbReference type="NCBI Taxonomy" id="474950"/>
    <lineage>
        <taxon>Bacteria</taxon>
        <taxon>Pseudomonadati</taxon>
        <taxon>Acidobacteriota</taxon>
        <taxon>Terriglobia</taxon>
        <taxon>Terriglobales</taxon>
        <taxon>Acidobacteriaceae</taxon>
        <taxon>Granulicella</taxon>
    </lineage>
</organism>
<protein>
    <submittedName>
        <fullName evidence="1">Uncharacterized protein</fullName>
    </submittedName>
</protein>
<dbReference type="EMBL" id="FOZL01000001">
    <property type="protein sequence ID" value="SFS17312.1"/>
    <property type="molecule type" value="Genomic_DNA"/>
</dbReference>
<evidence type="ECO:0000313" key="2">
    <source>
        <dbReference type="Proteomes" id="UP000199024"/>
    </source>
</evidence>
<reference evidence="1 2" key="1">
    <citation type="submission" date="2016-10" db="EMBL/GenBank/DDBJ databases">
        <authorList>
            <person name="de Groot N.N."/>
        </authorList>
    </citation>
    <scope>NUCLEOTIDE SEQUENCE [LARGE SCALE GENOMIC DNA]</scope>
    <source>
        <strain evidence="1 2">DSM 21001</strain>
    </source>
</reference>
<evidence type="ECO:0000313" key="1">
    <source>
        <dbReference type="EMBL" id="SFS17312.1"/>
    </source>
</evidence>
<dbReference type="STRING" id="474950.SAMN05421771_3111"/>